<name>A0ABT0K511_9ACTN</name>
<comment type="caution">
    <text evidence="3">The sequence shown here is derived from an EMBL/GenBank/DDBJ whole genome shotgun (WGS) entry which is preliminary data.</text>
</comment>
<gene>
    <name evidence="3" type="ORF">MXD59_22905</name>
</gene>
<feature type="region of interest" description="Disordered" evidence="1">
    <location>
        <begin position="195"/>
        <end position="228"/>
    </location>
</feature>
<evidence type="ECO:0000256" key="2">
    <source>
        <dbReference type="SAM" id="Phobius"/>
    </source>
</evidence>
<dbReference type="RefSeq" id="WP_248826670.1">
    <property type="nucleotide sequence ID" value="NZ_JALKFT010000037.1"/>
</dbReference>
<keyword evidence="2" id="KW-0812">Transmembrane</keyword>
<dbReference type="Proteomes" id="UP001201873">
    <property type="component" value="Unassembled WGS sequence"/>
</dbReference>
<feature type="compositionally biased region" description="Pro residues" evidence="1">
    <location>
        <begin position="122"/>
        <end position="132"/>
    </location>
</feature>
<feature type="transmembrane region" description="Helical" evidence="2">
    <location>
        <begin position="40"/>
        <end position="62"/>
    </location>
</feature>
<reference evidence="3 4" key="1">
    <citation type="submission" date="2022-04" db="EMBL/GenBank/DDBJ databases">
        <title>Genome diversity in the genus Frankia.</title>
        <authorList>
            <person name="Carlos-Shanley C."/>
            <person name="Hahn D."/>
        </authorList>
    </citation>
    <scope>NUCLEOTIDE SEQUENCE [LARGE SCALE GENOMIC DNA]</scope>
    <source>
        <strain evidence="3 4">Ag45/Mut15</strain>
    </source>
</reference>
<keyword evidence="2" id="KW-1133">Transmembrane helix</keyword>
<evidence type="ECO:0000256" key="1">
    <source>
        <dbReference type="SAM" id="MobiDB-lite"/>
    </source>
</evidence>
<dbReference type="EMBL" id="JALKFT010000037">
    <property type="protein sequence ID" value="MCK9878577.1"/>
    <property type="molecule type" value="Genomic_DNA"/>
</dbReference>
<keyword evidence="4" id="KW-1185">Reference proteome</keyword>
<keyword evidence="2" id="KW-0472">Membrane</keyword>
<feature type="compositionally biased region" description="Low complexity" evidence="1">
    <location>
        <begin position="99"/>
        <end position="108"/>
    </location>
</feature>
<feature type="transmembrane region" description="Helical" evidence="2">
    <location>
        <begin position="6"/>
        <end position="28"/>
    </location>
</feature>
<sequence length="228" mass="22443">MPTVAMAMALLAVMVMVTGIVGTVRGHVDRLRIPDRRRGLIVATIGFTVAVVAFGFAAPLGVHPDTDDDASLWAAGDPRNQLGLEATGRGGALGGTGSAGSTAGPDAGHPGGPGGNGVELAPPVPTLPPYPDPIYGLTPSAPPSLVDGGSAQSAIPAVPSAAPSLVRPSVAAPGLAVPAWPVAPTLPVDGLTGTVPTTPPAWPGAVELPRPPGPLGLGLPDRRADLTP</sequence>
<evidence type="ECO:0000313" key="4">
    <source>
        <dbReference type="Proteomes" id="UP001201873"/>
    </source>
</evidence>
<organism evidence="3 4">
    <name type="scientific">Frankia umida</name>
    <dbReference type="NCBI Taxonomy" id="573489"/>
    <lineage>
        <taxon>Bacteria</taxon>
        <taxon>Bacillati</taxon>
        <taxon>Actinomycetota</taxon>
        <taxon>Actinomycetes</taxon>
        <taxon>Frankiales</taxon>
        <taxon>Frankiaceae</taxon>
        <taxon>Frankia</taxon>
    </lineage>
</organism>
<evidence type="ECO:0000313" key="3">
    <source>
        <dbReference type="EMBL" id="MCK9878577.1"/>
    </source>
</evidence>
<feature type="region of interest" description="Disordered" evidence="1">
    <location>
        <begin position="81"/>
        <end position="148"/>
    </location>
</feature>
<protein>
    <submittedName>
        <fullName evidence="3">Uncharacterized protein</fullName>
    </submittedName>
</protein>
<accession>A0ABT0K511</accession>
<feature type="compositionally biased region" description="Gly residues" evidence="1">
    <location>
        <begin position="88"/>
        <end position="98"/>
    </location>
</feature>
<proteinExistence type="predicted"/>